<reference evidence="3" key="1">
    <citation type="submission" date="2024-04" db="EMBL/GenBank/DDBJ databases">
        <authorList>
            <person name="Shaw F."/>
            <person name="Minotto A."/>
        </authorList>
    </citation>
    <scope>NUCLEOTIDE SEQUENCE [LARGE SCALE GENOMIC DNA]</scope>
</reference>
<dbReference type="Proteomes" id="UP001497453">
    <property type="component" value="Chromosome 1"/>
</dbReference>
<name>A0ABP1CMM7_9APHY</name>
<feature type="compositionally biased region" description="Basic and acidic residues" evidence="1">
    <location>
        <begin position="56"/>
        <end position="72"/>
    </location>
</feature>
<feature type="region of interest" description="Disordered" evidence="1">
    <location>
        <begin position="56"/>
        <end position="81"/>
    </location>
</feature>
<evidence type="ECO:0000313" key="2">
    <source>
        <dbReference type="EMBL" id="CAL1696963.1"/>
    </source>
</evidence>
<organism evidence="2 3">
    <name type="scientific">Somion occarium</name>
    <dbReference type="NCBI Taxonomy" id="3059160"/>
    <lineage>
        <taxon>Eukaryota</taxon>
        <taxon>Fungi</taxon>
        <taxon>Dikarya</taxon>
        <taxon>Basidiomycota</taxon>
        <taxon>Agaricomycotina</taxon>
        <taxon>Agaricomycetes</taxon>
        <taxon>Polyporales</taxon>
        <taxon>Cerrenaceae</taxon>
        <taxon>Somion</taxon>
    </lineage>
</organism>
<gene>
    <name evidence="2" type="ORF">GFSPODELE1_LOCUS1421</name>
</gene>
<protein>
    <submittedName>
        <fullName evidence="2">Uncharacterized protein</fullName>
    </submittedName>
</protein>
<evidence type="ECO:0000256" key="1">
    <source>
        <dbReference type="SAM" id="MobiDB-lite"/>
    </source>
</evidence>
<sequence>MKQSWMLVNLDMNETENISSLGRRMLNGLWDNLIGMLAHSTGIKFVPDILSKREQDTTADFESDKECERKSDPPPQRSTLGRLELFPDASLHIRSHSQTGRRRKPEPHKSICIQHWLRGFTASLHDGHSIVGWMSSYMYWISRRIQ</sequence>
<keyword evidence="3" id="KW-1185">Reference proteome</keyword>
<evidence type="ECO:0000313" key="3">
    <source>
        <dbReference type="Proteomes" id="UP001497453"/>
    </source>
</evidence>
<proteinExistence type="predicted"/>
<accession>A0ABP1CMM7</accession>
<dbReference type="EMBL" id="OZ037944">
    <property type="protein sequence ID" value="CAL1696963.1"/>
    <property type="molecule type" value="Genomic_DNA"/>
</dbReference>